<dbReference type="SUPFAM" id="SSF48179">
    <property type="entry name" value="6-phosphogluconate dehydrogenase C-terminal domain-like"/>
    <property type="match status" value="1"/>
</dbReference>
<dbReference type="InterPro" id="IPR008927">
    <property type="entry name" value="6-PGluconate_DH-like_C_sf"/>
</dbReference>
<evidence type="ECO:0000313" key="2">
    <source>
        <dbReference type="EMBL" id="GAA3377852.1"/>
    </source>
</evidence>
<dbReference type="Gene3D" id="3.40.50.720">
    <property type="entry name" value="NAD(P)-binding Rossmann-like Domain"/>
    <property type="match status" value="1"/>
</dbReference>
<protein>
    <recommendedName>
        <fullName evidence="1">Phosphogluconate dehydrogenase NAD-binding putative C-terminal domain-containing protein</fullName>
    </recommendedName>
</protein>
<dbReference type="Proteomes" id="UP001499990">
    <property type="component" value="Unassembled WGS sequence"/>
</dbReference>
<comment type="caution">
    <text evidence="2">The sequence shown here is derived from an EMBL/GenBank/DDBJ whole genome shotgun (WGS) entry which is preliminary data.</text>
</comment>
<dbReference type="InterPro" id="IPR036291">
    <property type="entry name" value="NAD(P)-bd_dom_sf"/>
</dbReference>
<organism evidence="2 3">
    <name type="scientific">Streptomyces sannanensis</name>
    <dbReference type="NCBI Taxonomy" id="285536"/>
    <lineage>
        <taxon>Bacteria</taxon>
        <taxon>Bacillati</taxon>
        <taxon>Actinomycetota</taxon>
        <taxon>Actinomycetes</taxon>
        <taxon>Kitasatosporales</taxon>
        <taxon>Streptomycetaceae</taxon>
        <taxon>Streptomyces</taxon>
    </lineage>
</organism>
<dbReference type="Gene3D" id="1.10.1040.10">
    <property type="entry name" value="N-(1-d-carboxylethyl)-l-norvaline Dehydrogenase, domain 2"/>
    <property type="match status" value="1"/>
</dbReference>
<dbReference type="Pfam" id="PF09130">
    <property type="entry name" value="DUF1932"/>
    <property type="match status" value="1"/>
</dbReference>
<gene>
    <name evidence="2" type="ORF">GCM10020367_55180</name>
</gene>
<accession>A0ABP6SIM2</accession>
<dbReference type="RefSeq" id="WP_345042489.1">
    <property type="nucleotide sequence ID" value="NZ_BAAAYL010000001.1"/>
</dbReference>
<dbReference type="EMBL" id="BAAAYL010000001">
    <property type="protein sequence ID" value="GAA3377852.1"/>
    <property type="molecule type" value="Genomic_DNA"/>
</dbReference>
<dbReference type="InterPro" id="IPR013328">
    <property type="entry name" value="6PGD_dom2"/>
</dbReference>
<dbReference type="SUPFAM" id="SSF51735">
    <property type="entry name" value="NAD(P)-binding Rossmann-fold domains"/>
    <property type="match status" value="1"/>
</dbReference>
<dbReference type="InterPro" id="IPR015814">
    <property type="entry name" value="Pgluconate_DH_NAD-bd_C"/>
</dbReference>
<name>A0ABP6SIM2_9ACTN</name>
<proteinExistence type="predicted"/>
<keyword evidence="3" id="KW-1185">Reference proteome</keyword>
<feature type="domain" description="Phosphogluconate dehydrogenase NAD-binding putative C-terminal" evidence="1">
    <location>
        <begin position="189"/>
        <end position="257"/>
    </location>
</feature>
<reference evidence="3" key="1">
    <citation type="journal article" date="2019" name="Int. J. Syst. Evol. Microbiol.">
        <title>The Global Catalogue of Microorganisms (GCM) 10K type strain sequencing project: providing services to taxonomists for standard genome sequencing and annotation.</title>
        <authorList>
            <consortium name="The Broad Institute Genomics Platform"/>
            <consortium name="The Broad Institute Genome Sequencing Center for Infectious Disease"/>
            <person name="Wu L."/>
            <person name="Ma J."/>
        </authorList>
    </citation>
    <scope>NUCLEOTIDE SEQUENCE [LARGE SCALE GENOMIC DNA]</scope>
    <source>
        <strain evidence="3">JCM 9651</strain>
    </source>
</reference>
<evidence type="ECO:0000313" key="3">
    <source>
        <dbReference type="Proteomes" id="UP001499990"/>
    </source>
</evidence>
<sequence length="279" mass="29180">MTKTTVGLLHPGSMGAAFGAQLRAREIPVLWCPEGRSAATRRRAEHAGLEADTLPSLLARSGIVISLCPPAAAEAVAAEVAACGVAGTVYVEANAIAPQRMRRIAGLLRNACVVDGAVVGSPPVGGKKPTLYLSGPAEQTSRVETLFTGTDVLTRRLGHDTGKASALKLAYSSYQKASRVLAAIAYGAADAHGVGDELLAIAAKRPGSYLSETDYIPKTAARAWRWGPELTDAAALLADAGIPAEIIDGAVHTLAHWDEERDRSMSLEEALDVLRARPE</sequence>
<evidence type="ECO:0000259" key="1">
    <source>
        <dbReference type="Pfam" id="PF09130"/>
    </source>
</evidence>